<evidence type="ECO:0000256" key="11">
    <source>
        <dbReference type="ARBA" id="ARBA00049047"/>
    </source>
</evidence>
<proteinExistence type="inferred from homology"/>
<evidence type="ECO:0000256" key="7">
    <source>
        <dbReference type="ARBA" id="ARBA00022640"/>
    </source>
</evidence>
<gene>
    <name evidence="12 14" type="primary">trpA</name>
    <name evidence="14" type="ORF">Sebd_096</name>
</gene>
<feature type="active site" description="Proton acceptor" evidence="12">
    <location>
        <position position="100"/>
    </location>
</feature>
<protein>
    <recommendedName>
        <fullName evidence="12">Tryptophan synthase alpha chain</fullName>
        <ecNumber evidence="12">4.2.1.20</ecNumber>
    </recommendedName>
</protein>
<dbReference type="HAMAP" id="MF_00131">
    <property type="entry name" value="Trp_synth_alpha"/>
    <property type="match status" value="1"/>
</dbReference>
<dbReference type="GO" id="GO:0005829">
    <property type="term" value="C:cytosol"/>
    <property type="evidence" value="ECO:0007669"/>
    <property type="project" value="TreeGrafter"/>
</dbReference>
<evidence type="ECO:0000256" key="4">
    <source>
        <dbReference type="ARBA" id="ARBA00011270"/>
    </source>
</evidence>
<reference evidence="14" key="1">
    <citation type="journal article" date="2016" name="BMC Biol.">
        <title>Parallel evolution of highly conserved plastid genome architecture in red seaweeds and seed plants.</title>
        <authorList>
            <person name="Lee J."/>
            <person name="Cho C.H."/>
            <person name="Park S.I."/>
            <person name="Choi J.W."/>
            <person name="Song H.S."/>
            <person name="West J.A."/>
            <person name="Bhattacharya D."/>
            <person name="Yoon H.S."/>
        </authorList>
    </citation>
    <scope>NUCLEOTIDE SEQUENCE</scope>
</reference>
<feature type="active site" description="Proton acceptor" evidence="12">
    <location>
        <position position="111"/>
    </location>
</feature>
<keyword evidence="5" id="KW-0150">Chloroplast</keyword>
<evidence type="ECO:0000256" key="1">
    <source>
        <dbReference type="ARBA" id="ARBA00003365"/>
    </source>
</evidence>
<sequence>MVFIYYNYFRVANSMVEYSAFNRLVPGSNPGQPNYIVILFNSLFLLNYTSYKNMNTISQVLHNKNSKCALIPFITAGYPDIKTTIDALYALDNKGADVIELGIPYSDALADGPIIQESSKIALEQGVYINQVLDILKMVSPNLRAPVVIFTYYNPMLSRGIEKFIQDISNSGAKGLIIPDLPFEETDYVIQLCTQCNIELILFVAPTSSQSRILAILSKSPGCIYLVSSHGVTGLREQIDSQINSLADFIKQNTNKLVMVGFGISSPEQAYKISRLNIDGVVIGSAFIRSMTSKSSYEAVNNLGTFCDQVRSAIDVL</sequence>
<keyword evidence="6 12" id="KW-0028">Amino-acid biosynthesis</keyword>
<comment type="catalytic activity">
    <reaction evidence="11 12">
        <text>(1S,2R)-1-C-(indol-3-yl)glycerol 3-phosphate + L-serine = D-glyceraldehyde 3-phosphate + L-tryptophan + H2O</text>
        <dbReference type="Rhea" id="RHEA:10532"/>
        <dbReference type="ChEBI" id="CHEBI:15377"/>
        <dbReference type="ChEBI" id="CHEBI:33384"/>
        <dbReference type="ChEBI" id="CHEBI:57912"/>
        <dbReference type="ChEBI" id="CHEBI:58866"/>
        <dbReference type="ChEBI" id="CHEBI:59776"/>
        <dbReference type="EC" id="4.2.1.20"/>
    </reaction>
</comment>
<dbReference type="InterPro" id="IPR018204">
    <property type="entry name" value="Trp_synthase_alpha_AS"/>
</dbReference>
<comment type="subunit">
    <text evidence="4 12">Tetramer of two alpha and two beta chains.</text>
</comment>
<dbReference type="RefSeq" id="YP_009296248.1">
    <property type="nucleotide sequence ID" value="NC_031170.1"/>
</dbReference>
<evidence type="ECO:0000256" key="3">
    <source>
        <dbReference type="ARBA" id="ARBA00004733"/>
    </source>
</evidence>
<dbReference type="PANTHER" id="PTHR43406">
    <property type="entry name" value="TRYPTOPHAN SYNTHASE, ALPHA CHAIN"/>
    <property type="match status" value="1"/>
</dbReference>
<dbReference type="SUPFAM" id="SSF51366">
    <property type="entry name" value="Ribulose-phoshate binding barrel"/>
    <property type="match status" value="1"/>
</dbReference>
<dbReference type="InterPro" id="IPR011060">
    <property type="entry name" value="RibuloseP-bd_barrel"/>
</dbReference>
<keyword evidence="9 12" id="KW-0057">Aromatic amino acid biosynthesis</keyword>
<evidence type="ECO:0000256" key="13">
    <source>
        <dbReference type="RuleBase" id="RU003662"/>
    </source>
</evidence>
<accession>A0A1C9C9X2</accession>
<dbReference type="InterPro" id="IPR013785">
    <property type="entry name" value="Aldolase_TIM"/>
</dbReference>
<keyword evidence="8 12" id="KW-0822">Tryptophan biosynthesis</keyword>
<evidence type="ECO:0000313" key="14">
    <source>
        <dbReference type="EMBL" id="AOM65183.1"/>
    </source>
</evidence>
<dbReference type="NCBIfam" id="TIGR00262">
    <property type="entry name" value="trpA"/>
    <property type="match status" value="1"/>
</dbReference>
<comment type="subcellular location">
    <subcellularLocation>
        <location evidence="2">Plastid</location>
        <location evidence="2">Chloroplast</location>
    </subcellularLocation>
</comment>
<dbReference type="PROSITE" id="PS00167">
    <property type="entry name" value="TRP_SYNTHASE_ALPHA"/>
    <property type="match status" value="1"/>
</dbReference>
<keyword evidence="10 12" id="KW-0456">Lyase</keyword>
<name>A0A1C9C9X2_9FLOR</name>
<dbReference type="PANTHER" id="PTHR43406:SF1">
    <property type="entry name" value="TRYPTOPHAN SYNTHASE ALPHA CHAIN, CHLOROPLASTIC"/>
    <property type="match status" value="1"/>
</dbReference>
<comment type="pathway">
    <text evidence="3 12">Amino-acid biosynthesis; L-tryptophan biosynthesis; L-tryptophan from chorismate: step 5/5.</text>
</comment>
<dbReference type="GeneID" id="29072676"/>
<evidence type="ECO:0000256" key="12">
    <source>
        <dbReference type="HAMAP-Rule" id="MF_00131"/>
    </source>
</evidence>
<evidence type="ECO:0000256" key="6">
    <source>
        <dbReference type="ARBA" id="ARBA00022605"/>
    </source>
</evidence>
<dbReference type="GO" id="GO:0009507">
    <property type="term" value="C:chloroplast"/>
    <property type="evidence" value="ECO:0007669"/>
    <property type="project" value="UniProtKB-SubCell"/>
</dbReference>
<dbReference type="InterPro" id="IPR002028">
    <property type="entry name" value="Trp_synthase_suA"/>
</dbReference>
<geneLocation type="plastid" evidence="14"/>
<dbReference type="Gene3D" id="3.20.20.70">
    <property type="entry name" value="Aldolase class I"/>
    <property type="match status" value="1"/>
</dbReference>
<comment type="function">
    <text evidence="1 12">The alpha subunit is responsible for the aldol cleavage of indoleglycerol phosphate to indole and glyceraldehyde 3-phosphate.</text>
</comment>
<dbReference type="Pfam" id="PF00290">
    <property type="entry name" value="Trp_syntA"/>
    <property type="match status" value="1"/>
</dbReference>
<dbReference type="UniPathway" id="UPA00035">
    <property type="reaction ID" value="UER00044"/>
</dbReference>
<dbReference type="EMBL" id="KX284713">
    <property type="protein sequence ID" value="AOM65183.1"/>
    <property type="molecule type" value="Genomic_DNA"/>
</dbReference>
<dbReference type="CDD" id="cd04724">
    <property type="entry name" value="Tryptophan_synthase_alpha"/>
    <property type="match status" value="1"/>
</dbReference>
<dbReference type="EC" id="4.2.1.20" evidence="12"/>
<organism evidence="14">
    <name type="scientific">Sebdenia flabellata</name>
    <dbReference type="NCBI Taxonomy" id="42024"/>
    <lineage>
        <taxon>Eukaryota</taxon>
        <taxon>Rhodophyta</taxon>
        <taxon>Florideophyceae</taxon>
        <taxon>Rhodymeniophycidae</taxon>
        <taxon>Sebdeniales</taxon>
        <taxon>Sebdeniaceae</taxon>
        <taxon>Sebdenia</taxon>
    </lineage>
</organism>
<evidence type="ECO:0000256" key="9">
    <source>
        <dbReference type="ARBA" id="ARBA00023141"/>
    </source>
</evidence>
<evidence type="ECO:0000256" key="8">
    <source>
        <dbReference type="ARBA" id="ARBA00022822"/>
    </source>
</evidence>
<dbReference type="AlphaFoldDB" id="A0A1C9C9X2"/>
<keyword evidence="7 14" id="KW-0934">Plastid</keyword>
<dbReference type="GO" id="GO:0004834">
    <property type="term" value="F:tryptophan synthase activity"/>
    <property type="evidence" value="ECO:0007669"/>
    <property type="project" value="UniProtKB-UniRule"/>
</dbReference>
<dbReference type="FunFam" id="3.20.20.70:FF:000037">
    <property type="entry name" value="Tryptophan synthase alpha chain"/>
    <property type="match status" value="1"/>
</dbReference>
<evidence type="ECO:0000256" key="5">
    <source>
        <dbReference type="ARBA" id="ARBA00022528"/>
    </source>
</evidence>
<evidence type="ECO:0000256" key="10">
    <source>
        <dbReference type="ARBA" id="ARBA00023239"/>
    </source>
</evidence>
<comment type="similarity">
    <text evidence="12 13">Belongs to the TrpA family.</text>
</comment>
<evidence type="ECO:0000256" key="2">
    <source>
        <dbReference type="ARBA" id="ARBA00004229"/>
    </source>
</evidence>